<evidence type="ECO:0000313" key="2">
    <source>
        <dbReference type="Proteomes" id="UP000789901"/>
    </source>
</evidence>
<comment type="caution">
    <text evidence="1">The sequence shown here is derived from an EMBL/GenBank/DDBJ whole genome shotgun (WGS) entry which is preliminary data.</text>
</comment>
<proteinExistence type="predicted"/>
<name>A0ABM8W1J0_GIGMA</name>
<dbReference type="Proteomes" id="UP000789901">
    <property type="component" value="Unassembled WGS sequence"/>
</dbReference>
<sequence length="3266" mass="375184">MSDNVPILYSVYTGNDENNTILVLEIDADNIWLVDSGSSRSPCYQYFRAAILKRKISNIKGIIITNTHAGRLDGITKFLKEFFSQKISTDESQKLDCLVILTKEFSNEPIIDILKDNEFEFVNDFDDKMPIFEIQNISLKCFFHDKGRPLILKRKKNVEQNTGFLQSSYNDAVRYVAKNSIVTNYVSPMLSNYRLSNYGISNYVENNSIVRILGLGRGENETLSILPIERSFNELSTNLHSNKSKAHANLSSILSCWQCSKDGNIKTMVLTSDSVASWILDVVTIKLKGYQQTRSNERPFVDIFQVPNYGSRINSMIGTHVSTPKYVNQQFALMMILYYGGQFDFKELDDKAAVEADFEIMCNFSNFEIFEEAVQSKGYINMPLNSVTIKSFLKYMTRALVVRRSEKDNSIDWSWDEINWPEVGRKLYIIYKMNQRTEQCHWPKYDFIKDEIDTSDDELEPYLNNIKRGNIMEEQLYLYFKSIKKRIRENFDIIIYANDKDLRSLLSPMWHCLKVSPLSFRYITSSISNFYSSFITKTYFISSGSRHGHPDGLVLIGIIKSVLEDLNEKERDVIILLANGSKVNMNLLASVINDLLENRSCDVQKLLNQRIKIYAIKDSAYEVGIKLSNGELNDPKNAQLLSWDSMAKEEIKKITDIFKRNKSLPNQPIDKKVMYDIKILNQDYPLWLNVDKEDNLTPSDMPVTFLISYMPFPDQIAYQISSDSCNFIVKFEWVVENKYDEFYLVDLNTEKELYYALDKSTPSPRFKKQPTNEGALTFCFSMDGSISSSTDKRKNGKTLKDFLIELGEFEKNAENITLEINNALNYIIGACNVENVFKSLPNYFPNVRSLTVELDSEVLWEISKDNLFDIKYASIRPKNEELSKLGEFVTAAEITIKNPRFNNMELSMKINLNNNGSESVLEWAPKIKDISKTRPVYDYLLNTNIHQKKWKNASFGYLCLLIMPQLSVVPEFLKIPLPFMSSTELLDRKVNKEISELHFETGPTGAIATEAKFLLETPVTVNTVNMLDFQLDGIPISQITNIEIKIADPGAILGCPKIIINAHANIRDIKSVKLLTRNDNMQCFIAEFDIGTTLTQIAIALNTGEHIYDKFKVPLYDIHLSDFLENIQPEYSLLFYPITEPPTMNFKLKNIRIFANNVPETNKFIPIQIYRKLTNIAIDISIFNPLESENIAISMNIKFWLSITRDKKLLATLSYLHDKKIEQPYTLSQYMISIIPQSLDENHTMKLYEILNAINLYERFEELNEFAPMLWNSIKKELKTTKLQYLDLYVNDDNSYNDFRLGITISNFIIKTSVSVIEVANATIDLENHDAQWTGKIKSVAKIIRKDEKYNCFIKYTSPTKKKLGNLLIKNLSECLTLEIILDIFQLENVFDVPALNDLFKSAKILEISVDLANLDDSEFIIQELSINLCAKNLKLGSLTIDQLNVYILYSSSRNITDSAMWKFSIEGYVDTLAAIVNFDSENHKMQATLVPTQSKTLKGMVDLLTTTTISNNSMFDEVCDSEITSVDVIINIDTGDAYIEEFSILLMKKLSHDKMRLDDLIFKYRKPNNCYIDAQIHNQQAPYDMVFILKAVISRQIGNDKISAMIAIDCGTEDDNGFVKAYITSLHKPLLLSDLFKLLVDNQPDLQKLLPKLPDLPKFENFSMIQGYQNPLTISTKLQIAEFRLSTHNEESYMLLEIPSIQLNPVGVSISYDKTRNIKYEASLDGIITLNDGTKLKLEVVKSKTDNNDSIFANIYAIDDEYLVNISNVVETLLFDSDDKWSKRIPEEMKSPKFIIRSNSSEAYFYINLSKKYVALYATIESIGNALLLFKKLKAKSLTSVMSLLSPYSNEEKWGYVFALKTVKDFQFKDLFIPSSIVSNIDTVLPLTLGNLILVSYQDATFDQIKEELNNIIKELNDKKPNNNQIDDIISINLPPDRKDIYEPKLNQGMSLYSEISYKPNYILLENFRATIIPKSDLPEVKIALYLGINALANSEFRASVKNLTLFGGLSFEMITFSYKPSDLECESPELCIKGTLNFKNLLDTDFTVIGKLIIGENNSLFEVESMAPNIDHLFGKWRLNLKTTQFSMEFEYKDDITIGRIIRESKYILKVEVIFCDPRNSEEMILDGRILFSDGIPQVLNVEISQKVGIMYILHTFLGGMIEWPKDFPEIIFCRGELYYSKKEINIGENFYDKGLNSKSHIDFFGVNDLEVIAKFNDETNIEFMYVDDYSKINLGFVEIFKYKISLVANKNRINIKGFLKIFDIISTESHLKYNTETRNFEGEINIKDDNPVLGINNPVIIGYWSEMNKFMITKWPCACELTWEAVEFARLIENASANLYQTITGLDLNETFIGKFATNLKQLEPKIENFVSFSLEGYYSIIVENEEGKNVSIEDIQISPPIQLDINYSTNGILEHLSKLFKGKLLENASKFLVNLLKDSETFAKFLDNLKSETLINLKESALIGLVCIAGDKINDQTREAMKHSAKNILKNRQLKNKPTEENIKEVEEAQSLNDAVTLASPLLLETVKWFEYFDFAINLITEQLKLLFGDQSDEEIEIRKEKDEMIKIDRKIREAVERFLSLENLIPELEFNSDNSLKIKWNIPACAEHDKLADEFRYNLYLIISEKEPREKNVIVGNKEIESDKSDHKRLSYVLNDDLLMKCKEVLVKITTIFNHDNQDYSGSQSKEEKIKHKPQLYPPIILKSKYNGHNKIITTEIASEDEDTQLYCLCIAARANSRKDSESKYADDLIFRMSPPVSLEFKLGYDNNIDYLTILVKDTNTEQPALGYIYQVINSNDNDIATEESNWMDSSYTKSKSFKFFSDVNNIKGSYNIKNNVLEVSWDPVENAEKYEIILYCNEQRVDTDITYEFFTNFDIWKLGKRIESSCSSSFLSYKSYTFSVQARNKFVNDDQISFFDGPVSGGEKDFKQLPKPTNIIMKKEPDRLNVSYEPITLSESSEIFKGYKVKLYKVQPRDKYSVTVSLENDHLVAESPLIKDITSRYYDFIIKDIKFEENRNYQVEVKAEVYAVASSDQAINSFPEKSTRTMKFLPSPNDLQISAKAEKSHEPIFVVSCAFNPEIRNYVLGVKNTKTEKTIKNIITNPFPSERVEQIFSPNNTDLLDSIDSSEIVKFCAFAQAIGDNDQLDSNIVMAASEIKQYAAPHNVTYVFKRDEILDDIFEVSFEGAEGYYEIHIVQVINNDNYQIIKKKETTKQKEEVEVNNLKNGVYKVRVRQIPQEPDDLTRSISSNWKVSEKSTTISN</sequence>
<gene>
    <name evidence="1" type="ORF">GMARGA_LOCUS2210</name>
</gene>
<evidence type="ECO:0000313" key="1">
    <source>
        <dbReference type="EMBL" id="CAG8501176.1"/>
    </source>
</evidence>
<dbReference type="SUPFAM" id="SSF56281">
    <property type="entry name" value="Metallo-hydrolase/oxidoreductase"/>
    <property type="match status" value="1"/>
</dbReference>
<organism evidence="1 2">
    <name type="scientific">Gigaspora margarita</name>
    <dbReference type="NCBI Taxonomy" id="4874"/>
    <lineage>
        <taxon>Eukaryota</taxon>
        <taxon>Fungi</taxon>
        <taxon>Fungi incertae sedis</taxon>
        <taxon>Mucoromycota</taxon>
        <taxon>Glomeromycotina</taxon>
        <taxon>Glomeromycetes</taxon>
        <taxon>Diversisporales</taxon>
        <taxon>Gigasporaceae</taxon>
        <taxon>Gigaspora</taxon>
    </lineage>
</organism>
<dbReference type="EMBL" id="CAJVQB010000666">
    <property type="protein sequence ID" value="CAG8501176.1"/>
    <property type="molecule type" value="Genomic_DNA"/>
</dbReference>
<keyword evidence="2" id="KW-1185">Reference proteome</keyword>
<protein>
    <submittedName>
        <fullName evidence="1">22298_t:CDS:1</fullName>
    </submittedName>
</protein>
<accession>A0ABM8W1J0</accession>
<dbReference type="InterPro" id="IPR036866">
    <property type="entry name" value="RibonucZ/Hydroxyglut_hydro"/>
</dbReference>
<reference evidence="1 2" key="1">
    <citation type="submission" date="2021-06" db="EMBL/GenBank/DDBJ databases">
        <authorList>
            <person name="Kallberg Y."/>
            <person name="Tangrot J."/>
            <person name="Rosling A."/>
        </authorList>
    </citation>
    <scope>NUCLEOTIDE SEQUENCE [LARGE SCALE GENOMIC DNA]</scope>
    <source>
        <strain evidence="1 2">120-4 pot B 10/14</strain>
    </source>
</reference>